<dbReference type="Pfam" id="PF11662">
    <property type="entry name" value="DUF3263"/>
    <property type="match status" value="1"/>
</dbReference>
<reference evidence="1 2" key="1">
    <citation type="submission" date="2015-02" db="EMBL/GenBank/DDBJ databases">
        <title>Draft genome sequences of ten Microbacterium spp. with emphasis on heavy metal contaminated environments.</title>
        <authorList>
            <person name="Corretto E."/>
        </authorList>
    </citation>
    <scope>NUCLEOTIDE SEQUENCE [LARGE SCALE GENOMIC DNA]</scope>
    <source>
        <strain evidence="1 2">SA35</strain>
    </source>
</reference>
<gene>
    <name evidence="1" type="ORF">RS84_00270</name>
</gene>
<organism evidence="1 2">
    <name type="scientific">Microbacterium hydrocarbonoxydans</name>
    <dbReference type="NCBI Taxonomy" id="273678"/>
    <lineage>
        <taxon>Bacteria</taxon>
        <taxon>Bacillati</taxon>
        <taxon>Actinomycetota</taxon>
        <taxon>Actinomycetes</taxon>
        <taxon>Micrococcales</taxon>
        <taxon>Microbacteriaceae</taxon>
        <taxon>Microbacterium</taxon>
    </lineage>
</organism>
<evidence type="ECO:0008006" key="3">
    <source>
        <dbReference type="Google" id="ProtNLM"/>
    </source>
</evidence>
<dbReference type="AlphaFoldDB" id="A0A0M2HXJ8"/>
<accession>A0A0M2HXJ8</accession>
<dbReference type="RefSeq" id="WP_045255961.1">
    <property type="nucleotide sequence ID" value="NZ_JYJB01000004.1"/>
</dbReference>
<proteinExistence type="predicted"/>
<sequence length="76" mass="8643">MSPDILLAFEERHPGNSPAKRERIRRDLGLSDIRYYQLLNRAASSPEGIAAHPFTARRVRERAATQTRARVMRIGA</sequence>
<dbReference type="STRING" id="273678.RS84_00270"/>
<dbReference type="InterPro" id="IPR021678">
    <property type="entry name" value="DUF3263"/>
</dbReference>
<dbReference type="EMBL" id="JYJB01000004">
    <property type="protein sequence ID" value="KJL49158.1"/>
    <property type="molecule type" value="Genomic_DNA"/>
</dbReference>
<evidence type="ECO:0000313" key="1">
    <source>
        <dbReference type="EMBL" id="KJL49158.1"/>
    </source>
</evidence>
<dbReference type="Proteomes" id="UP000033900">
    <property type="component" value="Unassembled WGS sequence"/>
</dbReference>
<dbReference type="OrthoDB" id="5083706at2"/>
<evidence type="ECO:0000313" key="2">
    <source>
        <dbReference type="Proteomes" id="UP000033900"/>
    </source>
</evidence>
<keyword evidence="2" id="KW-1185">Reference proteome</keyword>
<comment type="caution">
    <text evidence="1">The sequence shown here is derived from an EMBL/GenBank/DDBJ whole genome shotgun (WGS) entry which is preliminary data.</text>
</comment>
<dbReference type="PATRIC" id="fig|273678.4.peg.264"/>
<protein>
    <recommendedName>
        <fullName evidence="3">DUF3263 domain-containing protein</fullName>
    </recommendedName>
</protein>
<name>A0A0M2HXJ8_9MICO</name>